<keyword evidence="2" id="KW-1185">Reference proteome</keyword>
<organism evidence="1 2">
    <name type="scientific">Mythimna separata</name>
    <name type="common">Oriental armyworm</name>
    <name type="synonym">Pseudaletia separata</name>
    <dbReference type="NCBI Taxonomy" id="271217"/>
    <lineage>
        <taxon>Eukaryota</taxon>
        <taxon>Metazoa</taxon>
        <taxon>Ecdysozoa</taxon>
        <taxon>Arthropoda</taxon>
        <taxon>Hexapoda</taxon>
        <taxon>Insecta</taxon>
        <taxon>Pterygota</taxon>
        <taxon>Neoptera</taxon>
        <taxon>Endopterygota</taxon>
        <taxon>Lepidoptera</taxon>
        <taxon>Glossata</taxon>
        <taxon>Ditrysia</taxon>
        <taxon>Noctuoidea</taxon>
        <taxon>Noctuidae</taxon>
        <taxon>Noctuinae</taxon>
        <taxon>Hadenini</taxon>
        <taxon>Mythimna</taxon>
    </lineage>
</organism>
<accession>A0AAD8E1N8</accession>
<gene>
    <name evidence="1" type="ORF">PYW07_000261</name>
</gene>
<protein>
    <submittedName>
        <fullName evidence="1">Uncharacterized protein</fullName>
    </submittedName>
</protein>
<comment type="caution">
    <text evidence="1">The sequence shown here is derived from an EMBL/GenBank/DDBJ whole genome shotgun (WGS) entry which is preliminary data.</text>
</comment>
<dbReference type="EMBL" id="JARGEI010000001">
    <property type="protein sequence ID" value="KAJ8736990.1"/>
    <property type="molecule type" value="Genomic_DNA"/>
</dbReference>
<evidence type="ECO:0000313" key="1">
    <source>
        <dbReference type="EMBL" id="KAJ8736990.1"/>
    </source>
</evidence>
<dbReference type="Proteomes" id="UP001231518">
    <property type="component" value="Chromosome 1"/>
</dbReference>
<reference evidence="1" key="1">
    <citation type="submission" date="2023-03" db="EMBL/GenBank/DDBJ databases">
        <title>Chromosome-level genomes of two armyworms, Mythimna separata and Mythimna loreyi, provide insights into the biosynthesis and reception of sex pheromones.</title>
        <authorList>
            <person name="Zhao H."/>
        </authorList>
    </citation>
    <scope>NUCLEOTIDE SEQUENCE</scope>
    <source>
        <strain evidence="1">BeijingLab</strain>
        <tissue evidence="1">Pupa</tissue>
    </source>
</reference>
<sequence>MVELSSTISFTTLSKRKETLSDGRFRWRSIKKFIYFACTYSSSAYNYDIFSKLNLLILSCVKQQLV</sequence>
<dbReference type="AlphaFoldDB" id="A0AAD8E1N8"/>
<name>A0AAD8E1N8_MYTSE</name>
<evidence type="ECO:0000313" key="2">
    <source>
        <dbReference type="Proteomes" id="UP001231518"/>
    </source>
</evidence>
<proteinExistence type="predicted"/>